<sequence length="545" mass="60976">MIQKLEFAFLFQIPIGILKPARLRKEEGWRPWRSLHKSSPSATHRIDATENYTGPDVTRATKGRAGCSGIEAHGENSAVRPSSSLSANLGRGNTTTADEDRRNDDEDTTFKKWLGNTEPSTHARYIEARKAAAIAVAKAKSDSWEKFGEALESNFYTAKKVFWQTIRRLREEKNGSLKVLKDRTGHSFIKDDDILRRLREYFEELLNPTQPQEDSPVEQKGEQGMCWLTRVCQTAMTAGKTPADWRTGVIVPVFKKGDHKECSNYRGITLLSLPCKVCAKVLERRCCEVEKCSLKKHAAKCDVTGMRGNASKTKSLVFSRSSARCSLQINGEAVEQVEKFRRVAGLALNMVGKTDVLDVLGVERLFLQIEKTQLRWFGRVLRMRSEEKDKQLFLAIRPAEGPRDSTMLLIFTFACLLLVANGEMMPGAPVDQDTTDPKAIEVACDGVKALNRKLTGNVHQQLVGIKSFKTQVVSGIAYTVKFYVAEFMNQPSHPGEMKHPTVVKLCTVSRIDRPWDPIPPSTNVEVPCESVPAGQGPKHLQKIKC</sequence>
<keyword evidence="4" id="KW-1185">Reference proteome</keyword>
<organism evidence="5">
    <name type="scientific">Soboliphyme baturini</name>
    <dbReference type="NCBI Taxonomy" id="241478"/>
    <lineage>
        <taxon>Eukaryota</taxon>
        <taxon>Metazoa</taxon>
        <taxon>Ecdysozoa</taxon>
        <taxon>Nematoda</taxon>
        <taxon>Enoplea</taxon>
        <taxon>Dorylaimia</taxon>
        <taxon>Dioctophymatida</taxon>
        <taxon>Dioctophymatoidea</taxon>
        <taxon>Soboliphymatidae</taxon>
        <taxon>Soboliphyme</taxon>
    </lineage>
</organism>
<dbReference type="PANTHER" id="PTHR47027">
    <property type="entry name" value="REVERSE TRANSCRIPTASE DOMAIN-CONTAINING PROTEIN"/>
    <property type="match status" value="1"/>
</dbReference>
<dbReference type="InterPro" id="IPR000010">
    <property type="entry name" value="Cystatin_dom"/>
</dbReference>
<dbReference type="Gene3D" id="3.10.450.10">
    <property type="match status" value="1"/>
</dbReference>
<dbReference type="Pfam" id="PF00031">
    <property type="entry name" value="Cystatin"/>
    <property type="match status" value="1"/>
</dbReference>
<evidence type="ECO:0000313" key="3">
    <source>
        <dbReference type="EMBL" id="VDP02530.1"/>
    </source>
</evidence>
<protein>
    <submittedName>
        <fullName evidence="5">Cystatin domain-containing protein</fullName>
    </submittedName>
</protein>
<feature type="compositionally biased region" description="Basic and acidic residues" evidence="1">
    <location>
        <begin position="98"/>
        <end position="110"/>
    </location>
</feature>
<dbReference type="CDD" id="cd00042">
    <property type="entry name" value="CY"/>
    <property type="match status" value="1"/>
</dbReference>
<reference evidence="3 4" key="2">
    <citation type="submission" date="2018-11" db="EMBL/GenBank/DDBJ databases">
        <authorList>
            <consortium name="Pathogen Informatics"/>
        </authorList>
    </citation>
    <scope>NUCLEOTIDE SEQUENCE [LARGE SCALE GENOMIC DNA]</scope>
</reference>
<dbReference type="PANTHER" id="PTHR47027:SF30">
    <property type="entry name" value="THAP-TYPE DOMAIN-CONTAINING PROTEIN"/>
    <property type="match status" value="1"/>
</dbReference>
<evidence type="ECO:0000256" key="1">
    <source>
        <dbReference type="SAM" id="MobiDB-lite"/>
    </source>
</evidence>
<dbReference type="OrthoDB" id="410104at2759"/>
<evidence type="ECO:0000259" key="2">
    <source>
        <dbReference type="Pfam" id="PF00031"/>
    </source>
</evidence>
<accession>A0A183IJP1</accession>
<feature type="region of interest" description="Disordered" evidence="1">
    <location>
        <begin position="71"/>
        <end position="111"/>
    </location>
</feature>
<proteinExistence type="predicted"/>
<feature type="domain" description="Cystatin" evidence="2">
    <location>
        <begin position="428"/>
        <end position="486"/>
    </location>
</feature>
<dbReference type="SUPFAM" id="SSF54403">
    <property type="entry name" value="Cystatin/monellin"/>
    <property type="match status" value="1"/>
</dbReference>
<dbReference type="WBParaSite" id="SBAD_0000400801-mRNA-1">
    <property type="protein sequence ID" value="SBAD_0000400801-mRNA-1"/>
    <property type="gene ID" value="SBAD_0000400801"/>
</dbReference>
<dbReference type="EMBL" id="UZAM01007979">
    <property type="protein sequence ID" value="VDP02530.1"/>
    <property type="molecule type" value="Genomic_DNA"/>
</dbReference>
<name>A0A183IJP1_9BILA</name>
<dbReference type="InterPro" id="IPR046350">
    <property type="entry name" value="Cystatin_sf"/>
</dbReference>
<dbReference type="GO" id="GO:0004869">
    <property type="term" value="F:cysteine-type endopeptidase inhibitor activity"/>
    <property type="evidence" value="ECO:0007669"/>
    <property type="project" value="InterPro"/>
</dbReference>
<reference evidence="5" key="1">
    <citation type="submission" date="2016-06" db="UniProtKB">
        <authorList>
            <consortium name="WormBaseParasite"/>
        </authorList>
    </citation>
    <scope>IDENTIFICATION</scope>
</reference>
<dbReference type="AlphaFoldDB" id="A0A183IJP1"/>
<evidence type="ECO:0000313" key="4">
    <source>
        <dbReference type="Proteomes" id="UP000270296"/>
    </source>
</evidence>
<feature type="region of interest" description="Disordered" evidence="1">
    <location>
        <begin position="34"/>
        <end position="55"/>
    </location>
</feature>
<evidence type="ECO:0000313" key="5">
    <source>
        <dbReference type="WBParaSite" id="SBAD_0000400801-mRNA-1"/>
    </source>
</evidence>
<dbReference type="Proteomes" id="UP000270296">
    <property type="component" value="Unassembled WGS sequence"/>
</dbReference>
<gene>
    <name evidence="3" type="ORF">SBAD_LOCUS3838</name>
</gene>